<organism evidence="1 2">
    <name type="scientific">Hydnomerulius pinastri MD-312</name>
    <dbReference type="NCBI Taxonomy" id="994086"/>
    <lineage>
        <taxon>Eukaryota</taxon>
        <taxon>Fungi</taxon>
        <taxon>Dikarya</taxon>
        <taxon>Basidiomycota</taxon>
        <taxon>Agaricomycotina</taxon>
        <taxon>Agaricomycetes</taxon>
        <taxon>Agaricomycetidae</taxon>
        <taxon>Boletales</taxon>
        <taxon>Boletales incertae sedis</taxon>
        <taxon>Leucogyrophana</taxon>
    </lineage>
</organism>
<sequence>IAMALLNLPPSLRYKAENLYLVSVIPGPREPSLDEVNHFLRPLIDFFLPAWKTSTWFTRTTDHPTGRLARSVIALAINDLQAVCKIGGFAAPTAIHLCNLCWLQKSDISNFDCEGWRRRTYQEHFDAAVRWRDAERKKDRDKVFKEIGVRWSELLCLPYWDPTRFLAIDGMHNLFLGLVQFHFRDLI</sequence>
<dbReference type="Proteomes" id="UP000053820">
    <property type="component" value="Unassembled WGS sequence"/>
</dbReference>
<feature type="non-terminal residue" evidence="1">
    <location>
        <position position="1"/>
    </location>
</feature>
<dbReference type="OrthoDB" id="3269001at2759"/>
<proteinExistence type="predicted"/>
<dbReference type="AlphaFoldDB" id="A0A0C9VN87"/>
<dbReference type="PANTHER" id="PTHR46579">
    <property type="entry name" value="F5/8 TYPE C DOMAIN-CONTAINING PROTEIN-RELATED"/>
    <property type="match status" value="1"/>
</dbReference>
<dbReference type="PANTHER" id="PTHR46579:SF2">
    <property type="entry name" value="C2H2-TYPE DOMAIN-CONTAINING PROTEIN"/>
    <property type="match status" value="1"/>
</dbReference>
<dbReference type="Pfam" id="PF02992">
    <property type="entry name" value="Transposase_21"/>
    <property type="match status" value="1"/>
</dbReference>
<feature type="non-terminal residue" evidence="1">
    <location>
        <position position="187"/>
    </location>
</feature>
<reference evidence="1 2" key="1">
    <citation type="submission" date="2014-04" db="EMBL/GenBank/DDBJ databases">
        <title>Evolutionary Origins and Diversification of the Mycorrhizal Mutualists.</title>
        <authorList>
            <consortium name="DOE Joint Genome Institute"/>
            <consortium name="Mycorrhizal Genomics Consortium"/>
            <person name="Kohler A."/>
            <person name="Kuo A."/>
            <person name="Nagy L.G."/>
            <person name="Floudas D."/>
            <person name="Copeland A."/>
            <person name="Barry K.W."/>
            <person name="Cichocki N."/>
            <person name="Veneault-Fourrey C."/>
            <person name="LaButti K."/>
            <person name="Lindquist E.A."/>
            <person name="Lipzen A."/>
            <person name="Lundell T."/>
            <person name="Morin E."/>
            <person name="Murat C."/>
            <person name="Riley R."/>
            <person name="Ohm R."/>
            <person name="Sun H."/>
            <person name="Tunlid A."/>
            <person name="Henrissat B."/>
            <person name="Grigoriev I.V."/>
            <person name="Hibbett D.S."/>
            <person name="Martin F."/>
        </authorList>
    </citation>
    <scope>NUCLEOTIDE SEQUENCE [LARGE SCALE GENOMIC DNA]</scope>
    <source>
        <strain evidence="1 2">MD-312</strain>
    </source>
</reference>
<dbReference type="InterPro" id="IPR004242">
    <property type="entry name" value="Transposase_21"/>
</dbReference>
<gene>
    <name evidence="1" type="ORF">HYDPIDRAFT_65665</name>
</gene>
<evidence type="ECO:0000313" key="1">
    <source>
        <dbReference type="EMBL" id="KIJ59125.1"/>
    </source>
</evidence>
<accession>A0A0C9VN87</accession>
<name>A0A0C9VN87_9AGAM</name>
<dbReference type="EMBL" id="KN839896">
    <property type="protein sequence ID" value="KIJ59125.1"/>
    <property type="molecule type" value="Genomic_DNA"/>
</dbReference>
<dbReference type="HOGENOM" id="CLU_078867_1_0_1"/>
<keyword evidence="2" id="KW-1185">Reference proteome</keyword>
<evidence type="ECO:0000313" key="2">
    <source>
        <dbReference type="Proteomes" id="UP000053820"/>
    </source>
</evidence>
<protein>
    <submittedName>
        <fullName evidence="1">Uncharacterized protein</fullName>
    </submittedName>
</protein>